<evidence type="ECO:0000313" key="3">
    <source>
        <dbReference type="Proteomes" id="UP000182427"/>
    </source>
</evidence>
<dbReference type="PANTHER" id="PTHR41386">
    <property type="entry name" value="INTEGRAL MEMBRANE PROTEIN-RELATED"/>
    <property type="match status" value="1"/>
</dbReference>
<accession>A0A1G7QU86</accession>
<dbReference type="AlphaFoldDB" id="A0A1G7QU86"/>
<dbReference type="Proteomes" id="UP000182427">
    <property type="component" value="Chromosome I"/>
</dbReference>
<protein>
    <submittedName>
        <fullName evidence="2">Uncharacterized membrane protein</fullName>
    </submittedName>
</protein>
<dbReference type="PANTHER" id="PTHR41386:SF1">
    <property type="entry name" value="MEMBRANE PROTEIN"/>
    <property type="match status" value="1"/>
</dbReference>
<name>A0A1G7QU86_9BACT</name>
<feature type="transmembrane region" description="Helical" evidence="1">
    <location>
        <begin position="41"/>
        <end position="64"/>
    </location>
</feature>
<gene>
    <name evidence="2" type="ORF">SAMN05444167_4005</name>
</gene>
<feature type="transmembrane region" description="Helical" evidence="1">
    <location>
        <begin position="80"/>
        <end position="100"/>
    </location>
</feature>
<proteinExistence type="predicted"/>
<keyword evidence="1" id="KW-0812">Transmembrane</keyword>
<keyword evidence="1" id="KW-0472">Membrane</keyword>
<dbReference type="Pfam" id="PF06210">
    <property type="entry name" value="DUF1003"/>
    <property type="match status" value="1"/>
</dbReference>
<reference evidence="2 3" key="1">
    <citation type="submission" date="2016-10" db="EMBL/GenBank/DDBJ databases">
        <authorList>
            <person name="de Groot N.N."/>
        </authorList>
    </citation>
    <scope>NUCLEOTIDE SEQUENCE [LARGE SCALE GENOMIC DNA]</scope>
    <source>
        <strain evidence="2 3">GAS232</strain>
    </source>
</reference>
<keyword evidence="1" id="KW-1133">Transmembrane helix</keyword>
<dbReference type="EMBL" id="LT629690">
    <property type="protein sequence ID" value="SDG02086.1"/>
    <property type="molecule type" value="Genomic_DNA"/>
</dbReference>
<evidence type="ECO:0000256" key="1">
    <source>
        <dbReference type="SAM" id="Phobius"/>
    </source>
</evidence>
<sequence length="176" mass="20543">MQEQQTALSHQHVQEHIYLIARHEQEFAEKRTLAERAGDTIAGFAGSMRFVILHLLFFAVWILWNTLHALQHWHFDPYPFAMLDTIVALEAILLASFILMRQQRMGRRADEREHLMLQVLLLTEKETTALLQINREMAEKFGMYAVARDRDVAALSQETSIEQVAENIRENLTEEQ</sequence>
<keyword evidence="3" id="KW-1185">Reference proteome</keyword>
<evidence type="ECO:0000313" key="2">
    <source>
        <dbReference type="EMBL" id="SDG02086.1"/>
    </source>
</evidence>
<dbReference type="InterPro" id="IPR010406">
    <property type="entry name" value="DUF1003"/>
</dbReference>
<organism evidence="2 3">
    <name type="scientific">Terriglobus roseus</name>
    <dbReference type="NCBI Taxonomy" id="392734"/>
    <lineage>
        <taxon>Bacteria</taxon>
        <taxon>Pseudomonadati</taxon>
        <taxon>Acidobacteriota</taxon>
        <taxon>Terriglobia</taxon>
        <taxon>Terriglobales</taxon>
        <taxon>Acidobacteriaceae</taxon>
        <taxon>Terriglobus</taxon>
    </lineage>
</organism>